<organism evidence="1 2">
    <name type="scientific">Labrys miyagiensis</name>
    <dbReference type="NCBI Taxonomy" id="346912"/>
    <lineage>
        <taxon>Bacteria</taxon>
        <taxon>Pseudomonadati</taxon>
        <taxon>Pseudomonadota</taxon>
        <taxon>Alphaproteobacteria</taxon>
        <taxon>Hyphomicrobiales</taxon>
        <taxon>Xanthobacteraceae</taxon>
        <taxon>Labrys</taxon>
    </lineage>
</organism>
<name>A0ABQ6CBK2_9HYPH</name>
<keyword evidence="2" id="KW-1185">Reference proteome</keyword>
<reference evidence="2" key="1">
    <citation type="journal article" date="2019" name="Int. J. Syst. Evol. Microbiol.">
        <title>The Global Catalogue of Microorganisms (GCM) 10K type strain sequencing project: providing services to taxonomists for standard genome sequencing and annotation.</title>
        <authorList>
            <consortium name="The Broad Institute Genomics Platform"/>
            <consortium name="The Broad Institute Genome Sequencing Center for Infectious Disease"/>
            <person name="Wu L."/>
            <person name="Ma J."/>
        </authorList>
    </citation>
    <scope>NUCLEOTIDE SEQUENCE [LARGE SCALE GENOMIC DNA]</scope>
    <source>
        <strain evidence="2">NBRC 101365</strain>
    </source>
</reference>
<sequence length="64" mass="6860">MIRSDFVGNNNGSDAIPTPVALDLACGCTHVPQLRAEALCDLAEFGKNREDASRKEPEQDSVSV</sequence>
<evidence type="ECO:0000313" key="1">
    <source>
        <dbReference type="EMBL" id="GLS17683.1"/>
    </source>
</evidence>
<accession>A0ABQ6CBK2</accession>
<evidence type="ECO:0000313" key="2">
    <source>
        <dbReference type="Proteomes" id="UP001156882"/>
    </source>
</evidence>
<dbReference type="EMBL" id="BSPC01000005">
    <property type="protein sequence ID" value="GLS17683.1"/>
    <property type="molecule type" value="Genomic_DNA"/>
</dbReference>
<dbReference type="Proteomes" id="UP001156882">
    <property type="component" value="Unassembled WGS sequence"/>
</dbReference>
<gene>
    <name evidence="1" type="ORF">GCM10007874_06980</name>
</gene>
<proteinExistence type="predicted"/>
<dbReference type="RefSeq" id="WP_284310489.1">
    <property type="nucleotide sequence ID" value="NZ_BSPC01000005.1"/>
</dbReference>
<protein>
    <submittedName>
        <fullName evidence="1">Uncharacterized protein</fullName>
    </submittedName>
</protein>
<comment type="caution">
    <text evidence="1">The sequence shown here is derived from an EMBL/GenBank/DDBJ whole genome shotgun (WGS) entry which is preliminary data.</text>
</comment>